<dbReference type="WBParaSite" id="ACRNAN_scaffold25736.g25242.t1">
    <property type="protein sequence ID" value="ACRNAN_scaffold25736.g25242.t1"/>
    <property type="gene ID" value="ACRNAN_scaffold25736.g25242"/>
</dbReference>
<dbReference type="Proteomes" id="UP000887540">
    <property type="component" value="Unplaced"/>
</dbReference>
<keyword evidence="2" id="KW-1185">Reference proteome</keyword>
<feature type="region of interest" description="Disordered" evidence="1">
    <location>
        <begin position="59"/>
        <end position="86"/>
    </location>
</feature>
<dbReference type="AlphaFoldDB" id="A0A914DIN6"/>
<evidence type="ECO:0000313" key="2">
    <source>
        <dbReference type="Proteomes" id="UP000887540"/>
    </source>
</evidence>
<reference evidence="3" key="1">
    <citation type="submission" date="2022-11" db="UniProtKB">
        <authorList>
            <consortium name="WormBaseParasite"/>
        </authorList>
    </citation>
    <scope>IDENTIFICATION</scope>
</reference>
<evidence type="ECO:0000313" key="3">
    <source>
        <dbReference type="WBParaSite" id="ACRNAN_scaffold25736.g25242.t1"/>
    </source>
</evidence>
<name>A0A914DIN6_9BILA</name>
<protein>
    <submittedName>
        <fullName evidence="3">Uncharacterized protein</fullName>
    </submittedName>
</protein>
<evidence type="ECO:0000256" key="1">
    <source>
        <dbReference type="SAM" id="MobiDB-lite"/>
    </source>
</evidence>
<feature type="compositionally biased region" description="Acidic residues" evidence="1">
    <location>
        <begin position="68"/>
        <end position="86"/>
    </location>
</feature>
<proteinExistence type="predicted"/>
<organism evidence="2 3">
    <name type="scientific">Acrobeloides nanus</name>
    <dbReference type="NCBI Taxonomy" id="290746"/>
    <lineage>
        <taxon>Eukaryota</taxon>
        <taxon>Metazoa</taxon>
        <taxon>Ecdysozoa</taxon>
        <taxon>Nematoda</taxon>
        <taxon>Chromadorea</taxon>
        <taxon>Rhabditida</taxon>
        <taxon>Tylenchina</taxon>
        <taxon>Cephalobomorpha</taxon>
        <taxon>Cephaloboidea</taxon>
        <taxon>Cephalobidae</taxon>
        <taxon>Acrobeloides</taxon>
    </lineage>
</organism>
<sequence>RKKFKILDNQIKILVTKFDTKTTLFDQEIIDHLSSITYVLMKKMFDNWDEFTTKEANETSGNILQLGEDTDDDDEEGELSGIEEDE</sequence>
<accession>A0A914DIN6</accession>